<evidence type="ECO:0000256" key="8">
    <source>
        <dbReference type="SAM" id="MobiDB-lite"/>
    </source>
</evidence>
<dbReference type="GO" id="GO:0016831">
    <property type="term" value="F:carboxy-lyase activity"/>
    <property type="evidence" value="ECO:0007669"/>
    <property type="project" value="UniProtKB-KW"/>
</dbReference>
<dbReference type="Proteomes" id="UP001549111">
    <property type="component" value="Unassembled WGS sequence"/>
</dbReference>
<protein>
    <submittedName>
        <fullName evidence="10">Cytochrome D ubiquinol oxidase subunit I</fullName>
    </submittedName>
    <submittedName>
        <fullName evidence="9">Glutamate/tyrosine decarboxylase-like PLP-dependent enzyme</fullName>
    </submittedName>
</protein>
<feature type="modified residue" description="N6-(pyridoxal phosphate)lysine" evidence="6">
    <location>
        <position position="318"/>
    </location>
</feature>
<dbReference type="Gene3D" id="3.40.640.10">
    <property type="entry name" value="Type I PLP-dependent aspartate aminotransferase-like (Major domain)"/>
    <property type="match status" value="1"/>
</dbReference>
<dbReference type="EMBL" id="CP035708">
    <property type="protein sequence ID" value="QEM99962.1"/>
    <property type="molecule type" value="Genomic_DNA"/>
</dbReference>
<evidence type="ECO:0000256" key="3">
    <source>
        <dbReference type="ARBA" id="ARBA00022793"/>
    </source>
</evidence>
<dbReference type="Gene3D" id="3.90.1150.10">
    <property type="entry name" value="Aspartate Aminotransferase, domain 1"/>
    <property type="match status" value="1"/>
</dbReference>
<evidence type="ECO:0000256" key="5">
    <source>
        <dbReference type="ARBA" id="ARBA00023239"/>
    </source>
</evidence>
<dbReference type="GO" id="GO:0019752">
    <property type="term" value="P:carboxylic acid metabolic process"/>
    <property type="evidence" value="ECO:0007669"/>
    <property type="project" value="InterPro"/>
</dbReference>
<reference evidence="9 12" key="2">
    <citation type="submission" date="2024-06" db="EMBL/GenBank/DDBJ databases">
        <title>Genomic Encyclopedia of Type Strains, Phase IV (KMG-IV): sequencing the most valuable type-strain genomes for metagenomic binning, comparative biology and taxonomic classification.</title>
        <authorList>
            <person name="Goeker M."/>
        </authorList>
    </citation>
    <scope>NUCLEOTIDE SEQUENCE [LARGE SCALE GENOMIC DNA]</scope>
    <source>
        <strain evidence="9 12">D-501</strain>
    </source>
</reference>
<feature type="compositionally biased region" description="Polar residues" evidence="8">
    <location>
        <begin position="1"/>
        <end position="20"/>
    </location>
</feature>
<evidence type="ECO:0000313" key="11">
    <source>
        <dbReference type="Proteomes" id="UP000323522"/>
    </source>
</evidence>
<evidence type="ECO:0000256" key="4">
    <source>
        <dbReference type="ARBA" id="ARBA00022898"/>
    </source>
</evidence>
<dbReference type="PRINTS" id="PR00800">
    <property type="entry name" value="YHDCRBOXLASE"/>
</dbReference>
<dbReference type="InterPro" id="IPR002129">
    <property type="entry name" value="PyrdxlP-dep_de-COase"/>
</dbReference>
<dbReference type="GO" id="GO:0006520">
    <property type="term" value="P:amino acid metabolic process"/>
    <property type="evidence" value="ECO:0007669"/>
    <property type="project" value="InterPro"/>
</dbReference>
<evidence type="ECO:0000256" key="2">
    <source>
        <dbReference type="ARBA" id="ARBA00009533"/>
    </source>
</evidence>
<dbReference type="OrthoDB" id="9803665at2"/>
<comment type="similarity">
    <text evidence="2 7">Belongs to the group II decarboxylase family.</text>
</comment>
<feature type="region of interest" description="Disordered" evidence="8">
    <location>
        <begin position="1"/>
        <end position="25"/>
    </location>
</feature>
<dbReference type="PROSITE" id="PS00392">
    <property type="entry name" value="DDC_GAD_HDC_YDC"/>
    <property type="match status" value="1"/>
</dbReference>
<proteinExistence type="inferred from homology"/>
<evidence type="ECO:0000256" key="1">
    <source>
        <dbReference type="ARBA" id="ARBA00001933"/>
    </source>
</evidence>
<dbReference type="SUPFAM" id="SSF53383">
    <property type="entry name" value="PLP-dependent transferases"/>
    <property type="match status" value="1"/>
</dbReference>
<dbReference type="PANTHER" id="PTHR11999">
    <property type="entry name" value="GROUP II PYRIDOXAL-5-PHOSPHATE DECARBOXYLASE"/>
    <property type="match status" value="1"/>
</dbReference>
<dbReference type="InterPro" id="IPR010977">
    <property type="entry name" value="Aromatic_deC"/>
</dbReference>
<dbReference type="GO" id="GO:0030170">
    <property type="term" value="F:pyridoxal phosphate binding"/>
    <property type="evidence" value="ECO:0007669"/>
    <property type="project" value="InterPro"/>
</dbReference>
<dbReference type="Pfam" id="PF00282">
    <property type="entry name" value="Pyridoxal_deC"/>
    <property type="match status" value="1"/>
</dbReference>
<evidence type="ECO:0000313" key="12">
    <source>
        <dbReference type="Proteomes" id="UP001549111"/>
    </source>
</evidence>
<reference evidence="10 11" key="1">
    <citation type="submission" date="2019-02" db="EMBL/GenBank/DDBJ databases">
        <title>Complete Genome Sequence and Methylome Analysis of Sphaerotilus natans subsp. sulfidivorans D-507.</title>
        <authorList>
            <person name="Fomenkov A."/>
            <person name="Gridneva E."/>
            <person name="Smolyakov D."/>
            <person name="Dubinina G."/>
            <person name="Vincze T."/>
            <person name="Grabovich M."/>
            <person name="Roberts R.J."/>
        </authorList>
    </citation>
    <scope>NUCLEOTIDE SEQUENCE [LARGE SCALE GENOMIC DNA]</scope>
    <source>
        <strain evidence="10 11">D-507</strain>
    </source>
</reference>
<organism evidence="10 11">
    <name type="scientific">Sphaerotilus sulfidivorans</name>
    <dbReference type="NCBI Taxonomy" id="639200"/>
    <lineage>
        <taxon>Bacteria</taxon>
        <taxon>Pseudomonadati</taxon>
        <taxon>Pseudomonadota</taxon>
        <taxon>Betaproteobacteria</taxon>
        <taxon>Burkholderiales</taxon>
        <taxon>Sphaerotilaceae</taxon>
        <taxon>Sphaerotilus</taxon>
    </lineage>
</organism>
<dbReference type="InterPro" id="IPR015422">
    <property type="entry name" value="PyrdxlP-dep_Trfase_small"/>
</dbReference>
<keyword evidence="3" id="KW-0210">Decarboxylase</keyword>
<dbReference type="InterPro" id="IPR021115">
    <property type="entry name" value="Pyridoxal-P_BS"/>
</dbReference>
<evidence type="ECO:0000313" key="10">
    <source>
        <dbReference type="EMBL" id="QEM99962.1"/>
    </source>
</evidence>
<evidence type="ECO:0000256" key="6">
    <source>
        <dbReference type="PIRSR" id="PIRSR602129-50"/>
    </source>
</evidence>
<dbReference type="PANTHER" id="PTHR11999:SF70">
    <property type="entry name" value="MIP05841P"/>
    <property type="match status" value="1"/>
</dbReference>
<keyword evidence="5 7" id="KW-0456">Lyase</keyword>
<comment type="cofactor">
    <cofactor evidence="1 6 7">
        <name>pyridoxal 5'-phosphate</name>
        <dbReference type="ChEBI" id="CHEBI:597326"/>
    </cofactor>
</comment>
<evidence type="ECO:0000313" key="9">
    <source>
        <dbReference type="EMBL" id="MET3604846.1"/>
    </source>
</evidence>
<dbReference type="RefSeq" id="WP_149502711.1">
    <property type="nucleotide sequence ID" value="NZ_CP035708.1"/>
</dbReference>
<dbReference type="Gene3D" id="1.20.1340.10">
    <property type="entry name" value="dopa decarboxylase, N-terminal domain"/>
    <property type="match status" value="1"/>
</dbReference>
<dbReference type="InterPro" id="IPR015424">
    <property type="entry name" value="PyrdxlP-dep_Trfase"/>
</dbReference>
<accession>A0A5C1PW32</accession>
<keyword evidence="12" id="KW-1185">Reference proteome</keyword>
<dbReference type="Proteomes" id="UP000323522">
    <property type="component" value="Chromosome"/>
</dbReference>
<dbReference type="InterPro" id="IPR015421">
    <property type="entry name" value="PyrdxlP-dep_Trfase_major"/>
</dbReference>
<evidence type="ECO:0000256" key="7">
    <source>
        <dbReference type="RuleBase" id="RU000382"/>
    </source>
</evidence>
<dbReference type="EMBL" id="JBEPLS010000010">
    <property type="protein sequence ID" value="MET3604846.1"/>
    <property type="molecule type" value="Genomic_DNA"/>
</dbReference>
<sequence>MTDTAAGSPTLPTLPIQPTSLDPADPAAWEDFRAQAHRMLDDMIGHLRTLREQPVWRPIPEALRTRWREPLPAQPVPVAELHQRFLAEVLPHAVGNAHPRFMGWVQGAGTPEGLLAEMLAAGLNANVGGRDQMPLEVERQVVHWMRELFDFPDTASGLLVTGSSTANLIGVLVARTRALGVDSRRDGLGADGLRLVAYTSAAAHGCVAQAMAIAGLGSAALRRVPVDADHRIDVAALRRMLAADRAAGLQPFLVVGTAGTVDVGAIDDLDALATLCAAERLWFHVDGAFGALARLSPALAPRLAGIERADSLALDFHKWGQVPYDAGFVLVREQSAQLAAFASPAAYLARHPRGLAAGSPWPCDLGPDLSRGFRALKVWFTVMAHGRERLGAAIEANCRLARRLAERVDADARLQRLAPVALNIVCLRYVGAAADRVDSQPLDEAALDALNAELVADLHESGVAAPSTTTIGGLTAVRVALVNHRTVEADLDLLLEALHHFGRLRLRQARVSGSGLPTLSDESSR</sequence>
<dbReference type="KEGG" id="snn:EWH46_03670"/>
<name>A0A5C1PW32_9BURK</name>
<gene>
    <name evidence="9" type="ORF">ABIC99_002670</name>
    <name evidence="10" type="ORF">EWH46_03670</name>
</gene>
<keyword evidence="4 6" id="KW-0663">Pyridoxal phosphate</keyword>
<dbReference type="AlphaFoldDB" id="A0A5C1PW32"/>